<keyword evidence="2" id="KW-1185">Reference proteome</keyword>
<sequence>MLSALPLPELEAVDPVAEEAFVDVDVAAMLEPLAAAEATPAKAITAIPIRDFFMIVPLKASSQTSEKVKATGGLHIGCSPSHP</sequence>
<dbReference type="RefSeq" id="WP_283489063.1">
    <property type="nucleotide sequence ID" value="NZ_CP125947.1"/>
</dbReference>
<gene>
    <name evidence="1" type="ORF">QMY55_15965</name>
</gene>
<evidence type="ECO:0000313" key="1">
    <source>
        <dbReference type="EMBL" id="WHS68055.1"/>
    </source>
</evidence>
<reference evidence="1 2" key="1">
    <citation type="submission" date="2023-05" db="EMBL/GenBank/DDBJ databases">
        <authorList>
            <person name="Yin Y."/>
            <person name="Lu Z."/>
        </authorList>
    </citation>
    <scope>NUCLEOTIDE SEQUENCE [LARGE SCALE GENOMIC DNA]</scope>
    <source>
        <strain evidence="1 2">ZM22</strain>
    </source>
</reference>
<organism evidence="1 2">
    <name type="scientific">Comamonas resistens</name>
    <dbReference type="NCBI Taxonomy" id="3046670"/>
    <lineage>
        <taxon>Bacteria</taxon>
        <taxon>Pseudomonadati</taxon>
        <taxon>Pseudomonadota</taxon>
        <taxon>Betaproteobacteria</taxon>
        <taxon>Burkholderiales</taxon>
        <taxon>Comamonadaceae</taxon>
        <taxon>Comamonas</taxon>
    </lineage>
</organism>
<dbReference type="Proteomes" id="UP001240697">
    <property type="component" value="Chromosome"/>
</dbReference>
<proteinExistence type="predicted"/>
<accession>A0ABY8SZ53</accession>
<protein>
    <submittedName>
        <fullName evidence="1">Uncharacterized protein</fullName>
    </submittedName>
</protein>
<dbReference type="EMBL" id="CP125947">
    <property type="protein sequence ID" value="WHS68055.1"/>
    <property type="molecule type" value="Genomic_DNA"/>
</dbReference>
<evidence type="ECO:0000313" key="2">
    <source>
        <dbReference type="Proteomes" id="UP001240697"/>
    </source>
</evidence>
<name>A0ABY8SZ53_9BURK</name>